<dbReference type="PROSITE" id="PS00010">
    <property type="entry name" value="ASX_HYDROXYL"/>
    <property type="match status" value="2"/>
</dbReference>
<dbReference type="InterPro" id="IPR018097">
    <property type="entry name" value="EGF_Ca-bd_CS"/>
</dbReference>
<keyword evidence="7" id="KW-0472">Membrane</keyword>
<dbReference type="InterPro" id="IPR001881">
    <property type="entry name" value="EGF-like_Ca-bd_dom"/>
</dbReference>
<dbReference type="PROSITE" id="PS50026">
    <property type="entry name" value="EGF_3"/>
    <property type="match status" value="3"/>
</dbReference>
<dbReference type="PROSITE" id="PS01187">
    <property type="entry name" value="EGF_CA"/>
    <property type="match status" value="1"/>
</dbReference>
<comment type="caution">
    <text evidence="6">Lacks conserved residue(s) required for the propagation of feature annotation.</text>
</comment>
<evidence type="ECO:0000256" key="4">
    <source>
        <dbReference type="ARBA" id="ARBA00023157"/>
    </source>
</evidence>
<keyword evidence="7" id="KW-1133">Transmembrane helix</keyword>
<dbReference type="RefSeq" id="XP_029217702.1">
    <property type="nucleotide sequence ID" value="XM_029366271.1"/>
</dbReference>
<dbReference type="SUPFAM" id="SSF57184">
    <property type="entry name" value="Growth factor receptor domain"/>
    <property type="match status" value="1"/>
</dbReference>
<dbReference type="InterPro" id="IPR051586">
    <property type="entry name" value="PKC-binding_NELL"/>
</dbReference>
<keyword evidence="7" id="KW-0812">Transmembrane</keyword>
<evidence type="ECO:0000256" key="3">
    <source>
        <dbReference type="ARBA" id="ARBA00022737"/>
    </source>
</evidence>
<dbReference type="InterPro" id="IPR000152">
    <property type="entry name" value="EGF-type_Asp/Asn_hydroxyl_site"/>
</dbReference>
<protein>
    <submittedName>
        <fullName evidence="9">Calcium binding egf domain-containing protein</fullName>
    </submittedName>
</protein>
<dbReference type="SMART" id="SM00181">
    <property type="entry name" value="EGF"/>
    <property type="match status" value="4"/>
</dbReference>
<dbReference type="OrthoDB" id="10045365at2759"/>
<keyword evidence="2" id="KW-0732">Signal</keyword>
<name>A0A2A9MDD2_BESBE</name>
<dbReference type="FunFam" id="2.10.25.10:FF:000038">
    <property type="entry name" value="Fibrillin 2"/>
    <property type="match status" value="1"/>
</dbReference>
<evidence type="ECO:0000256" key="1">
    <source>
        <dbReference type="ARBA" id="ARBA00022536"/>
    </source>
</evidence>
<feature type="domain" description="EGF-like" evidence="8">
    <location>
        <begin position="101"/>
        <end position="144"/>
    </location>
</feature>
<dbReference type="GeneID" id="40312836"/>
<evidence type="ECO:0000256" key="6">
    <source>
        <dbReference type="PROSITE-ProRule" id="PRU00076"/>
    </source>
</evidence>
<evidence type="ECO:0000313" key="10">
    <source>
        <dbReference type="Proteomes" id="UP000224006"/>
    </source>
</evidence>
<dbReference type="InterPro" id="IPR000742">
    <property type="entry name" value="EGF"/>
</dbReference>
<dbReference type="VEuPathDB" id="ToxoDB:BESB_079090"/>
<dbReference type="PROSITE" id="PS01186">
    <property type="entry name" value="EGF_2"/>
    <property type="match status" value="1"/>
</dbReference>
<dbReference type="KEGG" id="bbes:BESB_079090"/>
<gene>
    <name evidence="9" type="ORF">BESB_079090</name>
</gene>
<feature type="domain" description="EGF-like" evidence="8">
    <location>
        <begin position="10"/>
        <end position="53"/>
    </location>
</feature>
<dbReference type="InterPro" id="IPR009030">
    <property type="entry name" value="Growth_fac_rcpt_cys_sf"/>
</dbReference>
<keyword evidence="3" id="KW-0677">Repeat</keyword>
<dbReference type="EMBL" id="NWUJ01000008">
    <property type="protein sequence ID" value="PFH33693.1"/>
    <property type="molecule type" value="Genomic_DNA"/>
</dbReference>
<dbReference type="FunFam" id="2.10.25.10:FF:000002">
    <property type="entry name" value="Latent-transforming growth factor beta-binding protein 3"/>
    <property type="match status" value="1"/>
</dbReference>
<dbReference type="SMART" id="SM00179">
    <property type="entry name" value="EGF_CA"/>
    <property type="match status" value="3"/>
</dbReference>
<sequence length="297" mass="32479">MKERLFAQSDIDECASGRHECPSKLPKSVCVNTPGSYECVCGPYRRLNRSSCEDIDECLEETESCGKNTKCVNQDGASPLCVCLEGYEGNDSNEKDVDCKDVDECAQPDASTLCPENATCVNTIGSYRCECARGYQMGKDNQCEQIDLCATGQHTCDPYLAECSQTGGTVTCRCKKFFTGSGEVDDCTAEPGHEHLACFLRGHKCSSYEQCVRNTVPGAYHCGSKGRLKQLAVFLSQGGTSETPVWIWILVALGVVLLGVAIRATVKCFTNKRKRTAEEEEIVADSGITKRCRLVIY</sequence>
<dbReference type="Proteomes" id="UP000224006">
    <property type="component" value="Chromosome VII"/>
</dbReference>
<feature type="transmembrane region" description="Helical" evidence="7">
    <location>
        <begin position="245"/>
        <end position="266"/>
    </location>
</feature>
<dbReference type="AlphaFoldDB" id="A0A2A9MDD2"/>
<organism evidence="9 10">
    <name type="scientific">Besnoitia besnoiti</name>
    <name type="common">Apicomplexan protozoan</name>
    <dbReference type="NCBI Taxonomy" id="94643"/>
    <lineage>
        <taxon>Eukaryota</taxon>
        <taxon>Sar</taxon>
        <taxon>Alveolata</taxon>
        <taxon>Apicomplexa</taxon>
        <taxon>Conoidasida</taxon>
        <taxon>Coccidia</taxon>
        <taxon>Eucoccidiorida</taxon>
        <taxon>Eimeriorina</taxon>
        <taxon>Sarcocystidae</taxon>
        <taxon>Besnoitia</taxon>
    </lineage>
</organism>
<comment type="caution">
    <text evidence="9">The sequence shown here is derived from an EMBL/GenBank/DDBJ whole genome shotgun (WGS) entry which is preliminary data.</text>
</comment>
<dbReference type="GO" id="GO:0008201">
    <property type="term" value="F:heparin binding"/>
    <property type="evidence" value="ECO:0007669"/>
    <property type="project" value="TreeGrafter"/>
</dbReference>
<keyword evidence="4" id="KW-1015">Disulfide bond</keyword>
<evidence type="ECO:0000313" key="9">
    <source>
        <dbReference type="EMBL" id="PFH33693.1"/>
    </source>
</evidence>
<reference evidence="9 10" key="1">
    <citation type="submission" date="2017-09" db="EMBL/GenBank/DDBJ databases">
        <title>Genome sequencing of Besnoitia besnoiti strain Bb-Ger1.</title>
        <authorList>
            <person name="Schares G."/>
            <person name="Venepally P."/>
            <person name="Lorenzi H.A."/>
        </authorList>
    </citation>
    <scope>NUCLEOTIDE SEQUENCE [LARGE SCALE GENOMIC DNA]</scope>
    <source>
        <strain evidence="9 10">Bb-Ger1</strain>
    </source>
</reference>
<dbReference type="PANTHER" id="PTHR24042:SF8">
    <property type="match status" value="1"/>
</dbReference>
<dbReference type="Pfam" id="PF07645">
    <property type="entry name" value="EGF_CA"/>
    <property type="match status" value="4"/>
</dbReference>
<dbReference type="GO" id="GO:0005509">
    <property type="term" value="F:calcium ion binding"/>
    <property type="evidence" value="ECO:0007669"/>
    <property type="project" value="InterPro"/>
</dbReference>
<keyword evidence="5" id="KW-0325">Glycoprotein</keyword>
<keyword evidence="1 6" id="KW-0245">EGF-like domain</keyword>
<dbReference type="InterPro" id="IPR049883">
    <property type="entry name" value="NOTCH1_EGF-like"/>
</dbReference>
<accession>A0A2A9MDD2</accession>
<evidence type="ECO:0000256" key="2">
    <source>
        <dbReference type="ARBA" id="ARBA00022729"/>
    </source>
</evidence>
<keyword evidence="10" id="KW-1185">Reference proteome</keyword>
<dbReference type="GO" id="GO:0005615">
    <property type="term" value="C:extracellular space"/>
    <property type="evidence" value="ECO:0007669"/>
    <property type="project" value="TreeGrafter"/>
</dbReference>
<feature type="domain" description="EGF-like" evidence="8">
    <location>
        <begin position="54"/>
        <end position="93"/>
    </location>
</feature>
<dbReference type="CDD" id="cd00054">
    <property type="entry name" value="EGF_CA"/>
    <property type="match status" value="2"/>
</dbReference>
<evidence type="ECO:0000256" key="5">
    <source>
        <dbReference type="ARBA" id="ARBA00023180"/>
    </source>
</evidence>
<proteinExistence type="predicted"/>
<evidence type="ECO:0000256" key="7">
    <source>
        <dbReference type="SAM" id="Phobius"/>
    </source>
</evidence>
<dbReference type="Gene3D" id="2.10.25.10">
    <property type="entry name" value="Laminin"/>
    <property type="match status" value="4"/>
</dbReference>
<dbReference type="PANTHER" id="PTHR24042">
    <property type="entry name" value="NEL HOMOLOG"/>
    <property type="match status" value="1"/>
</dbReference>
<evidence type="ECO:0000259" key="8">
    <source>
        <dbReference type="PROSITE" id="PS50026"/>
    </source>
</evidence>